<organism evidence="2 3">
    <name type="scientific">Candidatus Wolfebacteria bacterium RIFCSPHIGHO2_01_FULL_48_22</name>
    <dbReference type="NCBI Taxonomy" id="1802555"/>
    <lineage>
        <taxon>Bacteria</taxon>
        <taxon>Candidatus Wolfeibacteriota</taxon>
    </lineage>
</organism>
<evidence type="ECO:0008006" key="4">
    <source>
        <dbReference type="Google" id="ProtNLM"/>
    </source>
</evidence>
<evidence type="ECO:0000256" key="1">
    <source>
        <dbReference type="SAM" id="Phobius"/>
    </source>
</evidence>
<reference evidence="2 3" key="1">
    <citation type="journal article" date="2016" name="Nat. Commun.">
        <title>Thousands of microbial genomes shed light on interconnected biogeochemical processes in an aquifer system.</title>
        <authorList>
            <person name="Anantharaman K."/>
            <person name="Brown C.T."/>
            <person name="Hug L.A."/>
            <person name="Sharon I."/>
            <person name="Castelle C.J."/>
            <person name="Probst A.J."/>
            <person name="Thomas B.C."/>
            <person name="Singh A."/>
            <person name="Wilkins M.J."/>
            <person name="Karaoz U."/>
            <person name="Brodie E.L."/>
            <person name="Williams K.H."/>
            <person name="Hubbard S.S."/>
            <person name="Banfield J.F."/>
        </authorList>
    </citation>
    <scope>NUCLEOTIDE SEQUENCE [LARGE SCALE GENOMIC DNA]</scope>
</reference>
<evidence type="ECO:0000313" key="3">
    <source>
        <dbReference type="Proteomes" id="UP000177029"/>
    </source>
</evidence>
<keyword evidence="1" id="KW-1133">Transmembrane helix</keyword>
<feature type="transmembrane region" description="Helical" evidence="1">
    <location>
        <begin position="118"/>
        <end position="143"/>
    </location>
</feature>
<feature type="transmembrane region" description="Helical" evidence="1">
    <location>
        <begin position="74"/>
        <end position="98"/>
    </location>
</feature>
<gene>
    <name evidence="2" type="ORF">A2755_02490</name>
</gene>
<keyword evidence="1" id="KW-0472">Membrane</keyword>
<dbReference type="AlphaFoldDB" id="A0A1F8DRI0"/>
<dbReference type="STRING" id="1802555.A2755_02490"/>
<sequence length="192" mass="22659">MFHDWILIFSIVLFATNFASQRFNFPRRRLDLFWLNAIFVFLFLSVLTYLQYSGWANSPLTAYLLPPKTSVSYFIQYVFFRIWSSHIMSFGFALLAVYGLRIYNKKKEGALLREHEEWIAGSAILLSGFPGVVLFVPVFFMLFLLTTAVQTLRKGKEYRVSPYYMWFPTALCVILTVYLFFSQSSWWLLLRP</sequence>
<keyword evidence="1" id="KW-0812">Transmembrane</keyword>
<protein>
    <recommendedName>
        <fullName evidence="4">Prepilin type IV endopeptidase peptidase domain-containing protein</fullName>
    </recommendedName>
</protein>
<comment type="caution">
    <text evidence="2">The sequence shown here is derived from an EMBL/GenBank/DDBJ whole genome shotgun (WGS) entry which is preliminary data.</text>
</comment>
<accession>A0A1F8DRI0</accession>
<feature type="transmembrane region" description="Helical" evidence="1">
    <location>
        <begin position="6"/>
        <end position="25"/>
    </location>
</feature>
<feature type="transmembrane region" description="Helical" evidence="1">
    <location>
        <begin position="32"/>
        <end position="54"/>
    </location>
</feature>
<dbReference type="Proteomes" id="UP000177029">
    <property type="component" value="Unassembled WGS sequence"/>
</dbReference>
<feature type="transmembrane region" description="Helical" evidence="1">
    <location>
        <begin position="163"/>
        <end position="181"/>
    </location>
</feature>
<dbReference type="EMBL" id="MGIP01000011">
    <property type="protein sequence ID" value="OGM91247.1"/>
    <property type="molecule type" value="Genomic_DNA"/>
</dbReference>
<evidence type="ECO:0000313" key="2">
    <source>
        <dbReference type="EMBL" id="OGM91247.1"/>
    </source>
</evidence>
<name>A0A1F8DRI0_9BACT</name>
<proteinExistence type="predicted"/>